<proteinExistence type="inferred from homology"/>
<organism evidence="2 3">
    <name type="scientific">Eragrostis curvula</name>
    <name type="common">weeping love grass</name>
    <dbReference type="NCBI Taxonomy" id="38414"/>
    <lineage>
        <taxon>Eukaryota</taxon>
        <taxon>Viridiplantae</taxon>
        <taxon>Streptophyta</taxon>
        <taxon>Embryophyta</taxon>
        <taxon>Tracheophyta</taxon>
        <taxon>Spermatophyta</taxon>
        <taxon>Magnoliopsida</taxon>
        <taxon>Liliopsida</taxon>
        <taxon>Poales</taxon>
        <taxon>Poaceae</taxon>
        <taxon>PACMAD clade</taxon>
        <taxon>Chloridoideae</taxon>
        <taxon>Eragrostideae</taxon>
        <taxon>Eragrostidinae</taxon>
        <taxon>Eragrostis</taxon>
    </lineage>
</organism>
<sequence>MNSIILAMNAAMEASAAVGDVLASVLGDEGSRAACLVIDANLLAVQKAATRLGLPTLVLRTGSAANMGCFFAFPMLHQKGYLPPQDAQLYMPVKELPPLRVRDLVYSGRSNHEMLCELIARATETVRKSAGLLINTFDALEARELQRINDELDTTLVLPIGPLHKLTSKSTGSSLLNQDYSCIEWLDKHPSRGKVELAIRKLMLERDGDEMRERAKKLKKIVADCLKVGNYQAE</sequence>
<dbReference type="Gene3D" id="3.40.50.2000">
    <property type="entry name" value="Glycogen Phosphorylase B"/>
    <property type="match status" value="1"/>
</dbReference>
<comment type="similarity">
    <text evidence="1">Belongs to the UDP-glycosyltransferase family.</text>
</comment>
<reference evidence="2 3" key="1">
    <citation type="journal article" date="2019" name="Sci. Rep.">
        <title>A high-quality genome of Eragrostis curvula grass provides insights into Poaceae evolution and supports new strategies to enhance forage quality.</title>
        <authorList>
            <person name="Carballo J."/>
            <person name="Santos B.A.C.M."/>
            <person name="Zappacosta D."/>
            <person name="Garbus I."/>
            <person name="Selva J.P."/>
            <person name="Gallo C.A."/>
            <person name="Diaz A."/>
            <person name="Albertini E."/>
            <person name="Caccamo M."/>
            <person name="Echenique V."/>
        </authorList>
    </citation>
    <scope>NUCLEOTIDE SEQUENCE [LARGE SCALE GENOMIC DNA]</scope>
    <source>
        <strain evidence="3">cv. Victoria</strain>
        <tissue evidence="2">Leaf</tissue>
    </source>
</reference>
<evidence type="ECO:0000313" key="2">
    <source>
        <dbReference type="EMBL" id="TVU39943.1"/>
    </source>
</evidence>
<evidence type="ECO:0000256" key="1">
    <source>
        <dbReference type="ARBA" id="ARBA00009995"/>
    </source>
</evidence>
<feature type="non-terminal residue" evidence="2">
    <location>
        <position position="1"/>
    </location>
</feature>
<comment type="caution">
    <text evidence="2">The sequence shown here is derived from an EMBL/GenBank/DDBJ whole genome shotgun (WGS) entry which is preliminary data.</text>
</comment>
<dbReference type="PANTHER" id="PTHR11926:SF1451">
    <property type="entry name" value="OS07G0241500 PROTEIN"/>
    <property type="match status" value="1"/>
</dbReference>
<gene>
    <name evidence="2" type="ORF">EJB05_13387</name>
</gene>
<accession>A0A5J9VW48</accession>
<dbReference type="GO" id="GO:0080043">
    <property type="term" value="F:quercetin 3-O-glucosyltransferase activity"/>
    <property type="evidence" value="ECO:0007669"/>
    <property type="project" value="TreeGrafter"/>
</dbReference>
<name>A0A5J9VW48_9POAL</name>
<dbReference type="AlphaFoldDB" id="A0A5J9VW48"/>
<dbReference type="PANTHER" id="PTHR11926">
    <property type="entry name" value="GLUCOSYL/GLUCURONOSYL TRANSFERASES"/>
    <property type="match status" value="1"/>
</dbReference>
<dbReference type="Proteomes" id="UP000324897">
    <property type="component" value="Chromosome 4"/>
</dbReference>
<dbReference type="EMBL" id="RWGY01000007">
    <property type="protein sequence ID" value="TVU39943.1"/>
    <property type="molecule type" value="Genomic_DNA"/>
</dbReference>
<dbReference type="Gramene" id="TVU39943">
    <property type="protein sequence ID" value="TVU39943"/>
    <property type="gene ID" value="EJB05_13387"/>
</dbReference>
<dbReference type="SUPFAM" id="SSF53756">
    <property type="entry name" value="UDP-Glycosyltransferase/glycogen phosphorylase"/>
    <property type="match status" value="1"/>
</dbReference>
<dbReference type="OrthoDB" id="5835829at2759"/>
<protein>
    <submittedName>
        <fullName evidence="2">Uncharacterized protein</fullName>
    </submittedName>
</protein>
<evidence type="ECO:0000313" key="3">
    <source>
        <dbReference type="Proteomes" id="UP000324897"/>
    </source>
</evidence>
<keyword evidence="3" id="KW-1185">Reference proteome</keyword>
<dbReference type="GO" id="GO:0080044">
    <property type="term" value="F:quercetin 7-O-glucosyltransferase activity"/>
    <property type="evidence" value="ECO:0007669"/>
    <property type="project" value="TreeGrafter"/>
</dbReference>